<comment type="caution">
    <text evidence="1">The sequence shown here is derived from an EMBL/GenBank/DDBJ whole genome shotgun (WGS) entry which is preliminary data.</text>
</comment>
<name>A0ABR0AAB6_9CRUS</name>
<organism evidence="1 2">
    <name type="scientific">Daphnia magna</name>
    <dbReference type="NCBI Taxonomy" id="35525"/>
    <lineage>
        <taxon>Eukaryota</taxon>
        <taxon>Metazoa</taxon>
        <taxon>Ecdysozoa</taxon>
        <taxon>Arthropoda</taxon>
        <taxon>Crustacea</taxon>
        <taxon>Branchiopoda</taxon>
        <taxon>Diplostraca</taxon>
        <taxon>Cladocera</taxon>
        <taxon>Anomopoda</taxon>
        <taxon>Daphniidae</taxon>
        <taxon>Daphnia</taxon>
    </lineage>
</organism>
<dbReference type="EMBL" id="JAOYFB010000037">
    <property type="protein sequence ID" value="KAK4022092.1"/>
    <property type="molecule type" value="Genomic_DNA"/>
</dbReference>
<accession>A0ABR0AAB6</accession>
<reference evidence="1 2" key="1">
    <citation type="journal article" date="2023" name="Nucleic Acids Res.">
        <title>The hologenome of Daphnia magna reveals possible DNA methylation and microbiome-mediated evolution of the host genome.</title>
        <authorList>
            <person name="Chaturvedi A."/>
            <person name="Li X."/>
            <person name="Dhandapani V."/>
            <person name="Marshall H."/>
            <person name="Kissane S."/>
            <person name="Cuenca-Cambronero M."/>
            <person name="Asole G."/>
            <person name="Calvet F."/>
            <person name="Ruiz-Romero M."/>
            <person name="Marangio P."/>
            <person name="Guigo R."/>
            <person name="Rago D."/>
            <person name="Mirbahai L."/>
            <person name="Eastwood N."/>
            <person name="Colbourne J.K."/>
            <person name="Zhou J."/>
            <person name="Mallon E."/>
            <person name="Orsini L."/>
        </authorList>
    </citation>
    <scope>NUCLEOTIDE SEQUENCE [LARGE SCALE GENOMIC DNA]</scope>
    <source>
        <strain evidence="1">LRV0_1</strain>
    </source>
</reference>
<keyword evidence="2" id="KW-1185">Reference proteome</keyword>
<dbReference type="Proteomes" id="UP001234178">
    <property type="component" value="Unassembled WGS sequence"/>
</dbReference>
<evidence type="ECO:0000313" key="1">
    <source>
        <dbReference type="EMBL" id="KAK4022092.1"/>
    </source>
</evidence>
<proteinExistence type="predicted"/>
<gene>
    <name evidence="1" type="ORF">OUZ56_007579</name>
</gene>
<protein>
    <submittedName>
        <fullName evidence="1">Uncharacterized protein</fullName>
    </submittedName>
</protein>
<sequence length="77" mass="8581">MASLAPESGTDTLIFPSHSFGLKITSKPSLMTEDVTKVWLTPVVRNFGNLKSDGIDCFRLIDWIENRRIARSSVLAE</sequence>
<evidence type="ECO:0000313" key="2">
    <source>
        <dbReference type="Proteomes" id="UP001234178"/>
    </source>
</evidence>